<name>S8E1V2_FOMSC</name>
<evidence type="ECO:0000256" key="1">
    <source>
        <dbReference type="SAM" id="MobiDB-lite"/>
    </source>
</evidence>
<keyword evidence="4" id="KW-1185">Reference proteome</keyword>
<gene>
    <name evidence="3" type="ORF">FOMPIDRAFT_1165103</name>
</gene>
<dbReference type="eggNOG" id="ENOG502SE8A">
    <property type="taxonomic scope" value="Eukaryota"/>
</dbReference>
<dbReference type="InParanoid" id="S8E1V2"/>
<sequence length="287" mass="30153">MRTFLFAVMVALLATAVVPAFIGRPRLLHRDAHTFNPINVHLRELLQHKPIVLTNAQRLARGLSLARPHFPRSDEPGTATPSSGSAGTAPTATCTAHIGSLNITGGSYTGSYVAAQANIYGEYGYTTSDADALQAQYTLCDGDAANGPLNIRTLNGLTTYPYFGAVVGFASTSDDFSEDSYTYAYIAGTTESDPGATPQSGLNAFTAATGTPRDFESAVWVFDAATTGAVSAQWINPDGSKPKTHLMYVPSSGAFAIASNVPAFEANFKNVTEVSFTFAEASASAVQ</sequence>
<dbReference type="STRING" id="743788.S8E1V2"/>
<feature type="region of interest" description="Disordered" evidence="1">
    <location>
        <begin position="67"/>
        <end position="90"/>
    </location>
</feature>
<evidence type="ECO:0000313" key="3">
    <source>
        <dbReference type="EMBL" id="EPS98707.1"/>
    </source>
</evidence>
<dbReference type="OrthoDB" id="4584900at2759"/>
<dbReference type="HOGENOM" id="CLU_066064_0_1_1"/>
<feature type="chain" id="PRO_5004549893" evidence="2">
    <location>
        <begin position="20"/>
        <end position="287"/>
    </location>
</feature>
<protein>
    <submittedName>
        <fullName evidence="3">Uncharacterized protein</fullName>
    </submittedName>
</protein>
<organism evidence="3 4">
    <name type="scientific">Fomitopsis schrenkii</name>
    <name type="common">Brown rot fungus</name>
    <dbReference type="NCBI Taxonomy" id="2126942"/>
    <lineage>
        <taxon>Eukaryota</taxon>
        <taxon>Fungi</taxon>
        <taxon>Dikarya</taxon>
        <taxon>Basidiomycota</taxon>
        <taxon>Agaricomycotina</taxon>
        <taxon>Agaricomycetes</taxon>
        <taxon>Polyporales</taxon>
        <taxon>Fomitopsis</taxon>
    </lineage>
</organism>
<feature type="signal peptide" evidence="2">
    <location>
        <begin position="1"/>
        <end position="19"/>
    </location>
</feature>
<evidence type="ECO:0000313" key="4">
    <source>
        <dbReference type="Proteomes" id="UP000015241"/>
    </source>
</evidence>
<reference evidence="3 4" key="1">
    <citation type="journal article" date="2012" name="Science">
        <title>The Paleozoic origin of enzymatic lignin decomposition reconstructed from 31 fungal genomes.</title>
        <authorList>
            <person name="Floudas D."/>
            <person name="Binder M."/>
            <person name="Riley R."/>
            <person name="Barry K."/>
            <person name="Blanchette R.A."/>
            <person name="Henrissat B."/>
            <person name="Martinez A.T."/>
            <person name="Otillar R."/>
            <person name="Spatafora J.W."/>
            <person name="Yadav J.S."/>
            <person name="Aerts A."/>
            <person name="Benoit I."/>
            <person name="Boyd A."/>
            <person name="Carlson A."/>
            <person name="Copeland A."/>
            <person name="Coutinho P.M."/>
            <person name="de Vries R.P."/>
            <person name="Ferreira P."/>
            <person name="Findley K."/>
            <person name="Foster B."/>
            <person name="Gaskell J."/>
            <person name="Glotzer D."/>
            <person name="Gorecki P."/>
            <person name="Heitman J."/>
            <person name="Hesse C."/>
            <person name="Hori C."/>
            <person name="Igarashi K."/>
            <person name="Jurgens J.A."/>
            <person name="Kallen N."/>
            <person name="Kersten P."/>
            <person name="Kohler A."/>
            <person name="Kuees U."/>
            <person name="Kumar T.K.A."/>
            <person name="Kuo A."/>
            <person name="LaButti K."/>
            <person name="Larrondo L.F."/>
            <person name="Lindquist E."/>
            <person name="Ling A."/>
            <person name="Lombard V."/>
            <person name="Lucas S."/>
            <person name="Lundell T."/>
            <person name="Martin R."/>
            <person name="McLaughlin D.J."/>
            <person name="Morgenstern I."/>
            <person name="Morin E."/>
            <person name="Murat C."/>
            <person name="Nagy L.G."/>
            <person name="Nolan M."/>
            <person name="Ohm R.A."/>
            <person name="Patyshakuliyeva A."/>
            <person name="Rokas A."/>
            <person name="Ruiz-Duenas F.J."/>
            <person name="Sabat G."/>
            <person name="Salamov A."/>
            <person name="Samejima M."/>
            <person name="Schmutz J."/>
            <person name="Slot J.C."/>
            <person name="St John F."/>
            <person name="Stenlid J."/>
            <person name="Sun H."/>
            <person name="Sun S."/>
            <person name="Syed K."/>
            <person name="Tsang A."/>
            <person name="Wiebenga A."/>
            <person name="Young D."/>
            <person name="Pisabarro A."/>
            <person name="Eastwood D.C."/>
            <person name="Martin F."/>
            <person name="Cullen D."/>
            <person name="Grigoriev I.V."/>
            <person name="Hibbett D.S."/>
        </authorList>
    </citation>
    <scope>NUCLEOTIDE SEQUENCE</scope>
    <source>
        <strain evidence="4">FP-58527</strain>
    </source>
</reference>
<dbReference type="EMBL" id="KE504163">
    <property type="protein sequence ID" value="EPS98707.1"/>
    <property type="molecule type" value="Genomic_DNA"/>
</dbReference>
<proteinExistence type="predicted"/>
<dbReference type="AlphaFoldDB" id="S8E1V2"/>
<keyword evidence="2" id="KW-0732">Signal</keyword>
<dbReference type="Proteomes" id="UP000015241">
    <property type="component" value="Unassembled WGS sequence"/>
</dbReference>
<feature type="compositionally biased region" description="Polar residues" evidence="1">
    <location>
        <begin position="79"/>
        <end position="90"/>
    </location>
</feature>
<evidence type="ECO:0000256" key="2">
    <source>
        <dbReference type="SAM" id="SignalP"/>
    </source>
</evidence>
<accession>S8E1V2</accession>